<evidence type="ECO:0000256" key="4">
    <source>
        <dbReference type="ARBA" id="ARBA00022982"/>
    </source>
</evidence>
<keyword evidence="4" id="KW-0249">Electron transport</keyword>
<dbReference type="GO" id="GO:0046872">
    <property type="term" value="F:metal ion binding"/>
    <property type="evidence" value="ECO:0007669"/>
    <property type="project" value="UniProtKB-KW"/>
</dbReference>
<evidence type="ECO:0000313" key="10">
    <source>
        <dbReference type="Proteomes" id="UP000426246"/>
    </source>
</evidence>
<protein>
    <submittedName>
        <fullName evidence="9">Cytochrome c</fullName>
    </submittedName>
</protein>
<dbReference type="AlphaFoldDB" id="A0A6B8RMZ5"/>
<dbReference type="OrthoDB" id="7933886at2"/>
<feature type="domain" description="Cytochrome c" evidence="8">
    <location>
        <begin position="42"/>
        <end position="118"/>
    </location>
</feature>
<dbReference type="InterPro" id="IPR036909">
    <property type="entry name" value="Cyt_c-like_dom_sf"/>
</dbReference>
<keyword evidence="10" id="KW-1185">Reference proteome</keyword>
<organism evidence="9 10">
    <name type="scientific">Paenibacillus psychroresistens</name>
    <dbReference type="NCBI Taxonomy" id="1778678"/>
    <lineage>
        <taxon>Bacteria</taxon>
        <taxon>Bacillati</taxon>
        <taxon>Bacillota</taxon>
        <taxon>Bacilli</taxon>
        <taxon>Bacillales</taxon>
        <taxon>Paenibacillaceae</taxon>
        <taxon>Paenibacillus</taxon>
    </lineage>
</organism>
<reference evidence="10" key="1">
    <citation type="submission" date="2018-11" db="EMBL/GenBank/DDBJ databases">
        <title>Complete genome sequence of Paenibacillus sp. ML311-T8.</title>
        <authorList>
            <person name="Nam Y.-D."/>
            <person name="Kang J."/>
            <person name="Chung W.-H."/>
            <person name="Park Y.S."/>
        </authorList>
    </citation>
    <scope>NUCLEOTIDE SEQUENCE [LARGE SCALE GENOMIC DNA]</scope>
    <source>
        <strain evidence="10">ML311-T8</strain>
    </source>
</reference>
<evidence type="ECO:0000256" key="5">
    <source>
        <dbReference type="ARBA" id="ARBA00023004"/>
    </source>
</evidence>
<keyword evidence="2 6" id="KW-0349">Heme</keyword>
<keyword evidence="3 6" id="KW-0479">Metal-binding</keyword>
<dbReference type="EMBL" id="CP034235">
    <property type="protein sequence ID" value="QGQ97721.1"/>
    <property type="molecule type" value="Genomic_DNA"/>
</dbReference>
<dbReference type="GO" id="GO:0009055">
    <property type="term" value="F:electron transfer activity"/>
    <property type="evidence" value="ECO:0007669"/>
    <property type="project" value="InterPro"/>
</dbReference>
<evidence type="ECO:0000313" key="9">
    <source>
        <dbReference type="EMBL" id="QGQ97721.1"/>
    </source>
</evidence>
<feature type="compositionally biased region" description="Polar residues" evidence="7">
    <location>
        <begin position="1"/>
        <end position="11"/>
    </location>
</feature>
<evidence type="ECO:0000259" key="8">
    <source>
        <dbReference type="PROSITE" id="PS51007"/>
    </source>
</evidence>
<feature type="compositionally biased region" description="Low complexity" evidence="7">
    <location>
        <begin position="20"/>
        <end position="35"/>
    </location>
</feature>
<dbReference type="InterPro" id="IPR051811">
    <property type="entry name" value="Cytochrome_c550/c551-like"/>
</dbReference>
<dbReference type="PROSITE" id="PS51007">
    <property type="entry name" value="CYTC"/>
    <property type="match status" value="1"/>
</dbReference>
<dbReference type="PANTHER" id="PTHR37823">
    <property type="entry name" value="CYTOCHROME C-553-LIKE"/>
    <property type="match status" value="1"/>
</dbReference>
<keyword evidence="5 6" id="KW-0408">Iron</keyword>
<dbReference type="InterPro" id="IPR009056">
    <property type="entry name" value="Cyt_c-like_dom"/>
</dbReference>
<dbReference type="Proteomes" id="UP000426246">
    <property type="component" value="Chromosome"/>
</dbReference>
<evidence type="ECO:0000256" key="6">
    <source>
        <dbReference type="PROSITE-ProRule" id="PRU00433"/>
    </source>
</evidence>
<dbReference type="GO" id="GO:0020037">
    <property type="term" value="F:heme binding"/>
    <property type="evidence" value="ECO:0007669"/>
    <property type="project" value="InterPro"/>
</dbReference>
<gene>
    <name evidence="9" type="ORF">EHS13_23935</name>
</gene>
<evidence type="ECO:0000256" key="1">
    <source>
        <dbReference type="ARBA" id="ARBA00022448"/>
    </source>
</evidence>
<sequence>MPATTKPSPIASTAPLAPTNSNSPSPAVTASSSPKPVEDQTAAPLDAAIIFKQTCTSCHGVDLEGRMIGPNLQKVGARLTEDKIIHQITNGGERMPSFKDKLNEQEIKALVAWLADKK</sequence>
<evidence type="ECO:0000256" key="3">
    <source>
        <dbReference type="ARBA" id="ARBA00022723"/>
    </source>
</evidence>
<evidence type="ECO:0000256" key="7">
    <source>
        <dbReference type="SAM" id="MobiDB-lite"/>
    </source>
</evidence>
<dbReference type="Gene3D" id="1.10.760.10">
    <property type="entry name" value="Cytochrome c-like domain"/>
    <property type="match status" value="1"/>
</dbReference>
<evidence type="ECO:0000256" key="2">
    <source>
        <dbReference type="ARBA" id="ARBA00022617"/>
    </source>
</evidence>
<feature type="region of interest" description="Disordered" evidence="7">
    <location>
        <begin position="1"/>
        <end position="41"/>
    </location>
</feature>
<name>A0A6B8RMZ5_9BACL</name>
<dbReference type="SUPFAM" id="SSF46626">
    <property type="entry name" value="Cytochrome c"/>
    <property type="match status" value="1"/>
</dbReference>
<dbReference type="Pfam" id="PF13442">
    <property type="entry name" value="Cytochrome_CBB3"/>
    <property type="match status" value="1"/>
</dbReference>
<accession>A0A6B8RMZ5</accession>
<dbReference type="KEGG" id="ppsc:EHS13_23935"/>
<proteinExistence type="predicted"/>
<keyword evidence="1" id="KW-0813">Transport</keyword>